<accession>A0A7X0VYX7</accession>
<dbReference type="InterPro" id="IPR029756">
    <property type="entry name" value="MTH1187/YkoF-like"/>
</dbReference>
<dbReference type="InterPro" id="IPR051614">
    <property type="entry name" value="UPF0045_domain"/>
</dbReference>
<dbReference type="EMBL" id="JACJVO010000056">
    <property type="protein sequence ID" value="MBB6735834.1"/>
    <property type="molecule type" value="Genomic_DNA"/>
</dbReference>
<protein>
    <submittedName>
        <fullName evidence="3">Thiamine-binding protein</fullName>
    </submittedName>
</protein>
<evidence type="ECO:0000313" key="3">
    <source>
        <dbReference type="EMBL" id="MBB6735834.1"/>
    </source>
</evidence>
<dbReference type="PANTHER" id="PTHR33777">
    <property type="entry name" value="UPF0045 PROTEIN ECM15"/>
    <property type="match status" value="1"/>
</dbReference>
<sequence>MAQALLSIQILPRLKAGDNDIIPYVDKAIDIIKASGVPYRVGPLETTMEGDLDRLLDIVKEMNAAMFSLGSPSVLSQIKLSVDAADGASMARLLQKYPDGQ</sequence>
<name>A0A7X0VYX7_9BACL</name>
<evidence type="ECO:0000313" key="4">
    <source>
        <dbReference type="Proteomes" id="UP000564644"/>
    </source>
</evidence>
<reference evidence="3 4" key="1">
    <citation type="submission" date="2020-08" db="EMBL/GenBank/DDBJ databases">
        <title>Cohnella phylogeny.</title>
        <authorList>
            <person name="Dunlap C."/>
        </authorList>
    </citation>
    <scope>NUCLEOTIDE SEQUENCE [LARGE SCALE GENOMIC DNA]</scope>
    <source>
        <strain evidence="3 4">CBP 2801</strain>
    </source>
</reference>
<dbReference type="AlphaFoldDB" id="A0A7X0VYX7"/>
<organism evidence="3 4">
    <name type="scientific">Cohnella zeiphila</name>
    <dbReference type="NCBI Taxonomy" id="2761120"/>
    <lineage>
        <taxon>Bacteria</taxon>
        <taxon>Bacillati</taxon>
        <taxon>Bacillota</taxon>
        <taxon>Bacilli</taxon>
        <taxon>Bacillales</taxon>
        <taxon>Paenibacillaceae</taxon>
        <taxon>Cohnella</taxon>
    </lineage>
</organism>
<dbReference type="Proteomes" id="UP000564644">
    <property type="component" value="Unassembled WGS sequence"/>
</dbReference>
<evidence type="ECO:0000256" key="1">
    <source>
        <dbReference type="ARBA" id="ARBA00010272"/>
    </source>
</evidence>
<keyword evidence="4" id="KW-1185">Reference proteome</keyword>
<dbReference type="PANTHER" id="PTHR33777:SF1">
    <property type="entry name" value="UPF0045 PROTEIN ECM15"/>
    <property type="match status" value="1"/>
</dbReference>
<dbReference type="GO" id="GO:0005829">
    <property type="term" value="C:cytosol"/>
    <property type="evidence" value="ECO:0007669"/>
    <property type="project" value="TreeGrafter"/>
</dbReference>
<dbReference type="SUPFAM" id="SSF89957">
    <property type="entry name" value="MTH1187/YkoF-like"/>
    <property type="match status" value="1"/>
</dbReference>
<feature type="domain" description="Thiamine-binding protein" evidence="2">
    <location>
        <begin position="7"/>
        <end position="91"/>
    </location>
</feature>
<dbReference type="Pfam" id="PF01910">
    <property type="entry name" value="Thiamine_BP"/>
    <property type="match status" value="1"/>
</dbReference>
<dbReference type="RefSeq" id="WP_185133478.1">
    <property type="nucleotide sequence ID" value="NZ_JACJVO010000056.1"/>
</dbReference>
<comment type="caution">
    <text evidence="3">The sequence shown here is derived from an EMBL/GenBank/DDBJ whole genome shotgun (WGS) entry which is preliminary data.</text>
</comment>
<evidence type="ECO:0000259" key="2">
    <source>
        <dbReference type="Pfam" id="PF01910"/>
    </source>
</evidence>
<dbReference type="Gene3D" id="3.30.70.930">
    <property type="match status" value="1"/>
</dbReference>
<gene>
    <name evidence="3" type="ORF">H7C18_33475</name>
</gene>
<proteinExistence type="inferred from homology"/>
<dbReference type="InterPro" id="IPR002767">
    <property type="entry name" value="Thiamine_BP"/>
</dbReference>
<comment type="similarity">
    <text evidence="1">Belongs to the UPF0045 family.</text>
</comment>